<dbReference type="InterPro" id="IPR029063">
    <property type="entry name" value="SAM-dependent_MTases_sf"/>
</dbReference>
<dbReference type="EMBL" id="LBVU01000002">
    <property type="protein sequence ID" value="KKQ92339.1"/>
    <property type="molecule type" value="Genomic_DNA"/>
</dbReference>
<dbReference type="SUPFAM" id="SSF53335">
    <property type="entry name" value="S-adenosyl-L-methionine-dependent methyltransferases"/>
    <property type="match status" value="1"/>
</dbReference>
<keyword evidence="2 4" id="KW-0808">Transferase</keyword>
<dbReference type="PANTHER" id="PTHR43861:SF1">
    <property type="entry name" value="TRANS-ACONITATE 2-METHYLTRANSFERASE"/>
    <property type="match status" value="1"/>
</dbReference>
<comment type="caution">
    <text evidence="4">The sequence shown here is derived from an EMBL/GenBank/DDBJ whole genome shotgun (WGS) entry which is preliminary data.</text>
</comment>
<evidence type="ECO:0000313" key="4">
    <source>
        <dbReference type="EMBL" id="KKQ92339.1"/>
    </source>
</evidence>
<dbReference type="InterPro" id="IPR041698">
    <property type="entry name" value="Methyltransf_25"/>
</dbReference>
<dbReference type="Pfam" id="PF13649">
    <property type="entry name" value="Methyltransf_25"/>
    <property type="match status" value="1"/>
</dbReference>
<dbReference type="Gene3D" id="3.40.50.150">
    <property type="entry name" value="Vaccinia Virus protein VP39"/>
    <property type="match status" value="1"/>
</dbReference>
<dbReference type="Proteomes" id="UP000034774">
    <property type="component" value="Unassembled WGS sequence"/>
</dbReference>
<feature type="domain" description="Methyltransferase" evidence="3">
    <location>
        <begin position="57"/>
        <end position="149"/>
    </location>
</feature>
<proteinExistence type="predicted"/>
<organism evidence="4 5">
    <name type="scientific">Candidatus Woesebacteria bacterium GW2011_GWB1_39_10</name>
    <dbReference type="NCBI Taxonomy" id="1618572"/>
    <lineage>
        <taxon>Bacteria</taxon>
        <taxon>Candidatus Woeseibacteriota</taxon>
    </lineage>
</organism>
<evidence type="ECO:0000256" key="1">
    <source>
        <dbReference type="ARBA" id="ARBA00022603"/>
    </source>
</evidence>
<accession>A0A0G0P2L5</accession>
<gene>
    <name evidence="4" type="ORF">UT17_C0002G0002</name>
</gene>
<name>A0A0G0P2L5_9BACT</name>
<dbReference type="STRING" id="1618572.UT17_C0002G0002"/>
<protein>
    <submittedName>
        <fullName evidence="4">Type 11 methyltransferase</fullName>
    </submittedName>
</protein>
<sequence>MFMTQKLKFKPKDIEKLYKDQAQQYSNFANDSFSWKYLEKPLLDKVLGLSSFKSKNILDAGCGMGRTLKYLLDEGVDKNNITGVDISEDMLKIAKNNVPSVKTLKTDLSKFETKNKFDLILCTHVLHYLDNEDFTKTLKNFYKLLKPKGILLFVVTHPVRTTRHNLAEYFKNDWIVDHTPWSTTSPLFIRTVADMVNETIKAGFRILSVEEPSVLPVSQKADLVNFLKYSCCPSRIAVVARKD</sequence>
<evidence type="ECO:0000313" key="5">
    <source>
        <dbReference type="Proteomes" id="UP000034774"/>
    </source>
</evidence>
<dbReference type="GO" id="GO:0032259">
    <property type="term" value="P:methylation"/>
    <property type="evidence" value="ECO:0007669"/>
    <property type="project" value="UniProtKB-KW"/>
</dbReference>
<dbReference type="AlphaFoldDB" id="A0A0G0P2L5"/>
<dbReference type="PANTHER" id="PTHR43861">
    <property type="entry name" value="TRANS-ACONITATE 2-METHYLTRANSFERASE-RELATED"/>
    <property type="match status" value="1"/>
</dbReference>
<dbReference type="CDD" id="cd02440">
    <property type="entry name" value="AdoMet_MTases"/>
    <property type="match status" value="1"/>
</dbReference>
<reference evidence="4 5" key="1">
    <citation type="journal article" date="2015" name="Nature">
        <title>rRNA introns, odd ribosomes, and small enigmatic genomes across a large radiation of phyla.</title>
        <authorList>
            <person name="Brown C.T."/>
            <person name="Hug L.A."/>
            <person name="Thomas B.C."/>
            <person name="Sharon I."/>
            <person name="Castelle C.J."/>
            <person name="Singh A."/>
            <person name="Wilkins M.J."/>
            <person name="Williams K.H."/>
            <person name="Banfield J.F."/>
        </authorList>
    </citation>
    <scope>NUCLEOTIDE SEQUENCE [LARGE SCALE GENOMIC DNA]</scope>
</reference>
<evidence type="ECO:0000256" key="2">
    <source>
        <dbReference type="ARBA" id="ARBA00022679"/>
    </source>
</evidence>
<dbReference type="GO" id="GO:0008168">
    <property type="term" value="F:methyltransferase activity"/>
    <property type="evidence" value="ECO:0007669"/>
    <property type="project" value="UniProtKB-KW"/>
</dbReference>
<keyword evidence="1 4" id="KW-0489">Methyltransferase</keyword>
<evidence type="ECO:0000259" key="3">
    <source>
        <dbReference type="Pfam" id="PF13649"/>
    </source>
</evidence>